<dbReference type="AlphaFoldDB" id="X0Q4T0"/>
<dbReference type="SUPFAM" id="SSF46785">
    <property type="entry name" value="Winged helix' DNA-binding domain"/>
    <property type="match status" value="1"/>
</dbReference>
<evidence type="ECO:0000256" key="2">
    <source>
        <dbReference type="ARBA" id="ARBA00023125"/>
    </source>
</evidence>
<feature type="domain" description="HTH gntR-type" evidence="5">
    <location>
        <begin position="39"/>
        <end position="106"/>
    </location>
</feature>
<name>X0Q4T0_RHOWR</name>
<dbReference type="InterPro" id="IPR036390">
    <property type="entry name" value="WH_DNA-bd_sf"/>
</dbReference>
<dbReference type="CDD" id="cd07377">
    <property type="entry name" value="WHTH_GntR"/>
    <property type="match status" value="1"/>
</dbReference>
<keyword evidence="7" id="KW-1185">Reference proteome</keyword>
<dbReference type="InterPro" id="IPR000524">
    <property type="entry name" value="Tscrpt_reg_HTH_GntR"/>
</dbReference>
<dbReference type="GO" id="GO:0003677">
    <property type="term" value="F:DNA binding"/>
    <property type="evidence" value="ECO:0007669"/>
    <property type="project" value="UniProtKB-KW"/>
</dbReference>
<dbReference type="PANTHER" id="PTHR43537:SF24">
    <property type="entry name" value="GLUCONATE OPERON TRANSCRIPTIONAL REPRESSOR"/>
    <property type="match status" value="1"/>
</dbReference>
<dbReference type="PANTHER" id="PTHR43537">
    <property type="entry name" value="TRANSCRIPTIONAL REGULATOR, GNTR FAMILY"/>
    <property type="match status" value="1"/>
</dbReference>
<evidence type="ECO:0000256" key="1">
    <source>
        <dbReference type="ARBA" id="ARBA00023015"/>
    </source>
</evidence>
<dbReference type="Proteomes" id="UP000019491">
    <property type="component" value="Unassembled WGS sequence"/>
</dbReference>
<dbReference type="Pfam" id="PF07729">
    <property type="entry name" value="FCD"/>
    <property type="match status" value="1"/>
</dbReference>
<protein>
    <recommendedName>
        <fullName evidence="5">HTH gntR-type domain-containing protein</fullName>
    </recommendedName>
</protein>
<keyword evidence="1" id="KW-0805">Transcription regulation</keyword>
<sequence>MLAPRRGFTVADAASKLAGKAVPGDSGESTAERTRPEDVRIGDEVASYIRNQITSGTWTHGTRVKPELIASDLGISATPVREALHALRSEGFLELAPRRGFAVARITGDDIRDMFVAQSFIAGELAARAADRITPEGIKRIENVHQRLTSAANEGDIEALGYWNQQFHKEVDLASESPRLAWVLTLVSRYSPQSFYADIKGWSQTTIDDHAGLLEAIRRHDAQAARSEMFDHVHRSGEQLARHIDERLAAAENDAQRQAEDTAGTSGEARSLSSPQTL</sequence>
<dbReference type="SUPFAM" id="SSF48008">
    <property type="entry name" value="GntR ligand-binding domain-like"/>
    <property type="match status" value="1"/>
</dbReference>
<keyword evidence="2" id="KW-0238">DNA-binding</keyword>
<dbReference type="EMBL" id="BAWF01000022">
    <property type="protein sequence ID" value="GAF45506.1"/>
    <property type="molecule type" value="Genomic_DNA"/>
</dbReference>
<dbReference type="Gene3D" id="1.20.120.530">
    <property type="entry name" value="GntR ligand-binding domain-like"/>
    <property type="match status" value="1"/>
</dbReference>
<dbReference type="InterPro" id="IPR008920">
    <property type="entry name" value="TF_FadR/GntR_C"/>
</dbReference>
<feature type="region of interest" description="Disordered" evidence="4">
    <location>
        <begin position="252"/>
        <end position="278"/>
    </location>
</feature>
<dbReference type="Pfam" id="PF00392">
    <property type="entry name" value="GntR"/>
    <property type="match status" value="1"/>
</dbReference>
<evidence type="ECO:0000313" key="7">
    <source>
        <dbReference type="Proteomes" id="UP000019491"/>
    </source>
</evidence>
<evidence type="ECO:0000256" key="4">
    <source>
        <dbReference type="SAM" id="MobiDB-lite"/>
    </source>
</evidence>
<dbReference type="PROSITE" id="PS50949">
    <property type="entry name" value="HTH_GNTR"/>
    <property type="match status" value="1"/>
</dbReference>
<dbReference type="SMART" id="SM00345">
    <property type="entry name" value="HTH_GNTR"/>
    <property type="match status" value="1"/>
</dbReference>
<evidence type="ECO:0000313" key="6">
    <source>
        <dbReference type="EMBL" id="GAF45506.1"/>
    </source>
</evidence>
<proteinExistence type="predicted"/>
<reference evidence="6 7" key="1">
    <citation type="submission" date="2014-02" db="EMBL/GenBank/DDBJ databases">
        <title>Whole genome shotgun sequence of Rhodococcus wratislaviensis NBRC 100605.</title>
        <authorList>
            <person name="Hosoyama A."/>
            <person name="Tsuchikane K."/>
            <person name="Yoshida I."/>
            <person name="Ohji S."/>
            <person name="Ichikawa N."/>
            <person name="Yamazoe A."/>
            <person name="Fujita N."/>
        </authorList>
    </citation>
    <scope>NUCLEOTIDE SEQUENCE [LARGE SCALE GENOMIC DNA]</scope>
    <source>
        <strain evidence="6 7">NBRC 100605</strain>
    </source>
</reference>
<organism evidence="6 7">
    <name type="scientific">Rhodococcus wratislaviensis NBRC 100605</name>
    <dbReference type="NCBI Taxonomy" id="1219028"/>
    <lineage>
        <taxon>Bacteria</taxon>
        <taxon>Bacillati</taxon>
        <taxon>Actinomycetota</taxon>
        <taxon>Actinomycetes</taxon>
        <taxon>Mycobacteriales</taxon>
        <taxon>Nocardiaceae</taxon>
        <taxon>Rhodococcus</taxon>
    </lineage>
</organism>
<dbReference type="GO" id="GO:0003700">
    <property type="term" value="F:DNA-binding transcription factor activity"/>
    <property type="evidence" value="ECO:0007669"/>
    <property type="project" value="InterPro"/>
</dbReference>
<gene>
    <name evidence="6" type="ORF">RW1_022_00860</name>
</gene>
<keyword evidence="3" id="KW-0804">Transcription</keyword>
<dbReference type="InterPro" id="IPR011711">
    <property type="entry name" value="GntR_C"/>
</dbReference>
<dbReference type="Gene3D" id="1.10.10.10">
    <property type="entry name" value="Winged helix-like DNA-binding domain superfamily/Winged helix DNA-binding domain"/>
    <property type="match status" value="1"/>
</dbReference>
<dbReference type="SMART" id="SM00895">
    <property type="entry name" value="FCD"/>
    <property type="match status" value="1"/>
</dbReference>
<evidence type="ECO:0000259" key="5">
    <source>
        <dbReference type="PROSITE" id="PS50949"/>
    </source>
</evidence>
<evidence type="ECO:0000256" key="3">
    <source>
        <dbReference type="ARBA" id="ARBA00023163"/>
    </source>
</evidence>
<dbReference type="InterPro" id="IPR036388">
    <property type="entry name" value="WH-like_DNA-bd_sf"/>
</dbReference>
<accession>X0Q4T0</accession>
<comment type="caution">
    <text evidence="6">The sequence shown here is derived from an EMBL/GenBank/DDBJ whole genome shotgun (WGS) entry which is preliminary data.</text>
</comment>